<proteinExistence type="predicted"/>
<feature type="compositionally biased region" description="Pro residues" evidence="1">
    <location>
        <begin position="125"/>
        <end position="149"/>
    </location>
</feature>
<reference evidence="2" key="2">
    <citation type="submission" date="2020-05" db="EMBL/GenBank/DDBJ databases">
        <authorList>
            <person name="Kim H.-S."/>
            <person name="Proctor R.H."/>
            <person name="Brown D.W."/>
        </authorList>
    </citation>
    <scope>NUCLEOTIDE SEQUENCE</scope>
    <source>
        <strain evidence="2">NRRL 20472</strain>
    </source>
</reference>
<feature type="region of interest" description="Disordered" evidence="1">
    <location>
        <begin position="115"/>
        <end position="169"/>
    </location>
</feature>
<dbReference type="OrthoDB" id="5106572at2759"/>
<reference evidence="2" key="1">
    <citation type="journal article" date="2020" name="BMC Genomics">
        <title>Correction to: Identification and distribution of gene clusters required for synthesis of sphingolipid metabolism inhibitors in diverse species of the filamentous fungus Fusarium.</title>
        <authorList>
            <person name="Kim H.S."/>
            <person name="Lohmar J.M."/>
            <person name="Busman M."/>
            <person name="Brown D.W."/>
            <person name="Naumann T.A."/>
            <person name="Divon H.H."/>
            <person name="Lysoe E."/>
            <person name="Uhlig S."/>
            <person name="Proctor R.H."/>
        </authorList>
    </citation>
    <scope>NUCLEOTIDE SEQUENCE</scope>
    <source>
        <strain evidence="2">NRRL 20472</strain>
    </source>
</reference>
<feature type="compositionally biased region" description="Basic and acidic residues" evidence="1">
    <location>
        <begin position="223"/>
        <end position="241"/>
    </location>
</feature>
<dbReference type="AlphaFoldDB" id="A0A8H4TWC3"/>
<evidence type="ECO:0000256" key="1">
    <source>
        <dbReference type="SAM" id="MobiDB-lite"/>
    </source>
</evidence>
<protein>
    <submittedName>
        <fullName evidence="2">Uncharacterized protein</fullName>
    </submittedName>
</protein>
<gene>
    <name evidence="2" type="ORF">FSARC_6974</name>
</gene>
<feature type="compositionally biased region" description="Pro residues" evidence="1">
    <location>
        <begin position="244"/>
        <end position="254"/>
    </location>
</feature>
<accession>A0A8H4TWC3</accession>
<evidence type="ECO:0000313" key="3">
    <source>
        <dbReference type="Proteomes" id="UP000622797"/>
    </source>
</evidence>
<dbReference type="Proteomes" id="UP000622797">
    <property type="component" value="Unassembled WGS sequence"/>
</dbReference>
<keyword evidence="3" id="KW-1185">Reference proteome</keyword>
<comment type="caution">
    <text evidence="2">The sequence shown here is derived from an EMBL/GenBank/DDBJ whole genome shotgun (WGS) entry which is preliminary data.</text>
</comment>
<organism evidence="2 3">
    <name type="scientific">Fusarium sarcochroum</name>
    <dbReference type="NCBI Taxonomy" id="1208366"/>
    <lineage>
        <taxon>Eukaryota</taxon>
        <taxon>Fungi</taxon>
        <taxon>Dikarya</taxon>
        <taxon>Ascomycota</taxon>
        <taxon>Pezizomycotina</taxon>
        <taxon>Sordariomycetes</taxon>
        <taxon>Hypocreomycetidae</taxon>
        <taxon>Hypocreales</taxon>
        <taxon>Nectriaceae</taxon>
        <taxon>Fusarium</taxon>
        <taxon>Fusarium lateritium species complex</taxon>
    </lineage>
</organism>
<evidence type="ECO:0000313" key="2">
    <source>
        <dbReference type="EMBL" id="KAF4965212.1"/>
    </source>
</evidence>
<dbReference type="EMBL" id="JABEXW010000365">
    <property type="protein sequence ID" value="KAF4965212.1"/>
    <property type="molecule type" value="Genomic_DNA"/>
</dbReference>
<feature type="region of interest" description="Disordered" evidence="1">
    <location>
        <begin position="210"/>
        <end position="254"/>
    </location>
</feature>
<name>A0A8H4TWC3_9HYPO</name>
<sequence>MCVGNTLERICDQTLAYLKTHRSRMSWGDDCGRAIQYHIIQERLKPQTCNKNIDQLFDALHLGHLGQDVGDTMFDRFKRCVESGIQKMIAGGLIIPQMCEANWSIYWSVKPGQESAAQKVGGPRPRAPINPPPSTPPRHGPRTPAPPRLPHIRAPRPVHPVVPRTPDGTPMVLVDTNTIIHGGIKNSGHAVTEAGISNLKAVFSSQDYLEGGPLAESDDDMDVDRVADTSSEDESKDKDVEMTPAPPTPAVMVH</sequence>